<evidence type="ECO:0000313" key="1">
    <source>
        <dbReference type="EMBL" id="KPX68095.1"/>
    </source>
</evidence>
<name>A0A0N8RWI6_PSEAV</name>
<comment type="caution">
    <text evidence="1">The sequence shown here is derived from an EMBL/GenBank/DDBJ whole genome shotgun (WGS) entry which is preliminary data.</text>
</comment>
<proteinExistence type="predicted"/>
<gene>
    <name evidence="1" type="ORF">ALO35_03128</name>
</gene>
<dbReference type="AlphaFoldDB" id="A0A0N8RWI6"/>
<dbReference type="EMBL" id="LJQP01000243">
    <property type="protein sequence ID" value="KPX68095.1"/>
    <property type="molecule type" value="Genomic_DNA"/>
</dbReference>
<protein>
    <submittedName>
        <fullName evidence="1">Uncharacterized protein</fullName>
    </submittedName>
</protein>
<dbReference type="Proteomes" id="UP000050265">
    <property type="component" value="Unassembled WGS sequence"/>
</dbReference>
<organism evidence="1 2">
    <name type="scientific">Pseudomonas amygdali pv. lachrymans</name>
    <name type="common">Pseudomonas syringae pv. lachrymans</name>
    <dbReference type="NCBI Taxonomy" id="53707"/>
    <lineage>
        <taxon>Bacteria</taxon>
        <taxon>Pseudomonadati</taxon>
        <taxon>Pseudomonadota</taxon>
        <taxon>Gammaproteobacteria</taxon>
        <taxon>Pseudomonadales</taxon>
        <taxon>Pseudomonadaceae</taxon>
        <taxon>Pseudomonas</taxon>
        <taxon>Pseudomonas amygdali</taxon>
    </lineage>
</organism>
<evidence type="ECO:0000313" key="2">
    <source>
        <dbReference type="Proteomes" id="UP000050265"/>
    </source>
</evidence>
<sequence length="69" mass="7486">VYDGLSFYDSGQRAGDRAFTQVALDTAQACRYCNILKQMICVIYPDTAVVRQLVVPGGAAKRRSGLSEA</sequence>
<dbReference type="PATRIC" id="fig|53707.9.peg.4597"/>
<accession>A0A0N8RWI6</accession>
<feature type="non-terminal residue" evidence="1">
    <location>
        <position position="1"/>
    </location>
</feature>
<reference evidence="1 2" key="1">
    <citation type="submission" date="2015-09" db="EMBL/GenBank/DDBJ databases">
        <title>Genome announcement of multiple Pseudomonas syringae strains.</title>
        <authorList>
            <person name="Thakur S."/>
            <person name="Wang P.W."/>
            <person name="Gong Y."/>
            <person name="Weir B.S."/>
            <person name="Guttman D.S."/>
        </authorList>
    </citation>
    <scope>NUCLEOTIDE SEQUENCE [LARGE SCALE GENOMIC DNA]</scope>
    <source>
        <strain evidence="1 2">ICMP3507</strain>
    </source>
</reference>